<keyword evidence="9" id="KW-1185">Reference proteome</keyword>
<reference evidence="9" key="1">
    <citation type="submission" date="2016-10" db="EMBL/GenBank/DDBJ databases">
        <authorList>
            <person name="Jeantristanb JTB J.-T."/>
            <person name="Ricardo R."/>
        </authorList>
    </citation>
    <scope>NUCLEOTIDE SEQUENCE [LARGE SCALE GENOMIC DNA]</scope>
</reference>
<proteinExistence type="predicted"/>
<dbReference type="AlphaFoldDB" id="A0A2X0KWY1"/>
<keyword evidence="5" id="KW-1133">Transmembrane helix</keyword>
<dbReference type="Proteomes" id="UP000249723">
    <property type="component" value="Unassembled WGS sequence"/>
</dbReference>
<feature type="transmembrane region" description="Helical" evidence="5">
    <location>
        <begin position="451"/>
        <end position="471"/>
    </location>
</feature>
<evidence type="ECO:0000313" key="9">
    <source>
        <dbReference type="Proteomes" id="UP000249723"/>
    </source>
</evidence>
<dbReference type="GO" id="GO:0009277">
    <property type="term" value="C:fungal-type cell wall"/>
    <property type="evidence" value="ECO:0007669"/>
    <property type="project" value="TreeGrafter"/>
</dbReference>
<dbReference type="InterPro" id="IPR050546">
    <property type="entry name" value="Glycosyl_Hydrlase_16"/>
</dbReference>
<accession>A0A2X0KWY1</accession>
<dbReference type="Gene3D" id="2.60.120.200">
    <property type="match status" value="1"/>
</dbReference>
<keyword evidence="3" id="KW-0326">Glycosidase</keyword>
<evidence type="ECO:0000313" key="8">
    <source>
        <dbReference type="EMBL" id="SCZ96938.1"/>
    </source>
</evidence>
<name>A0A2X0KWY1_9BASI</name>
<evidence type="ECO:0000256" key="6">
    <source>
        <dbReference type="SAM" id="SignalP"/>
    </source>
</evidence>
<dbReference type="OrthoDB" id="4781at2759"/>
<protein>
    <submittedName>
        <fullName evidence="8">BZ3500_MvSof-1268-A1-R1_Chr4-2g06873 protein</fullName>
    </submittedName>
</protein>
<dbReference type="PROSITE" id="PS51762">
    <property type="entry name" value="GH16_2"/>
    <property type="match status" value="1"/>
</dbReference>
<dbReference type="InterPro" id="IPR013320">
    <property type="entry name" value="ConA-like_dom_sf"/>
</dbReference>
<evidence type="ECO:0000256" key="4">
    <source>
        <dbReference type="SAM" id="MobiDB-lite"/>
    </source>
</evidence>
<organism evidence="8 9">
    <name type="scientific">Microbotryum saponariae</name>
    <dbReference type="NCBI Taxonomy" id="289078"/>
    <lineage>
        <taxon>Eukaryota</taxon>
        <taxon>Fungi</taxon>
        <taxon>Dikarya</taxon>
        <taxon>Basidiomycota</taxon>
        <taxon>Pucciniomycotina</taxon>
        <taxon>Microbotryomycetes</taxon>
        <taxon>Microbotryales</taxon>
        <taxon>Microbotryaceae</taxon>
        <taxon>Microbotryum</taxon>
    </lineage>
</organism>
<feature type="compositionally biased region" description="Low complexity" evidence="4">
    <location>
        <begin position="586"/>
        <end position="602"/>
    </location>
</feature>
<feature type="chain" id="PRO_5030060100" evidence="6">
    <location>
        <begin position="25"/>
        <end position="610"/>
    </location>
</feature>
<dbReference type="SUPFAM" id="SSF49899">
    <property type="entry name" value="Concanavalin A-like lectins/glucanases"/>
    <property type="match status" value="1"/>
</dbReference>
<evidence type="ECO:0000256" key="3">
    <source>
        <dbReference type="ARBA" id="ARBA00023295"/>
    </source>
</evidence>
<keyword evidence="2" id="KW-0378">Hydrolase</keyword>
<dbReference type="STRING" id="289078.A0A2X0KWY1"/>
<keyword evidence="5" id="KW-0812">Transmembrane</keyword>
<feature type="region of interest" description="Disordered" evidence="4">
    <location>
        <begin position="536"/>
        <end position="610"/>
    </location>
</feature>
<keyword evidence="1 6" id="KW-0732">Signal</keyword>
<dbReference type="GO" id="GO:0005975">
    <property type="term" value="P:carbohydrate metabolic process"/>
    <property type="evidence" value="ECO:0007669"/>
    <property type="project" value="InterPro"/>
</dbReference>
<evidence type="ECO:0000259" key="7">
    <source>
        <dbReference type="PROSITE" id="PS51762"/>
    </source>
</evidence>
<dbReference type="InterPro" id="IPR000757">
    <property type="entry name" value="Beta-glucanase-like"/>
</dbReference>
<dbReference type="PANTHER" id="PTHR10963:SF22">
    <property type="entry name" value="GLYCOSIDASE CRH2-RELATED"/>
    <property type="match status" value="1"/>
</dbReference>
<evidence type="ECO:0000256" key="2">
    <source>
        <dbReference type="ARBA" id="ARBA00022801"/>
    </source>
</evidence>
<dbReference type="EMBL" id="FMWP01000092">
    <property type="protein sequence ID" value="SCZ96938.1"/>
    <property type="molecule type" value="Genomic_DNA"/>
</dbReference>
<feature type="domain" description="GH16" evidence="7">
    <location>
        <begin position="107"/>
        <end position="322"/>
    </location>
</feature>
<evidence type="ECO:0000256" key="1">
    <source>
        <dbReference type="ARBA" id="ARBA00022729"/>
    </source>
</evidence>
<dbReference type="GO" id="GO:0004553">
    <property type="term" value="F:hydrolase activity, hydrolyzing O-glycosyl compounds"/>
    <property type="evidence" value="ECO:0007669"/>
    <property type="project" value="InterPro"/>
</dbReference>
<dbReference type="Pfam" id="PF00722">
    <property type="entry name" value="Glyco_hydro_16"/>
    <property type="match status" value="1"/>
</dbReference>
<dbReference type="GO" id="GO:0016757">
    <property type="term" value="F:glycosyltransferase activity"/>
    <property type="evidence" value="ECO:0007669"/>
    <property type="project" value="TreeGrafter"/>
</dbReference>
<sequence length="610" mass="65205">MSSSISRAALTACVASLLVGQAVGQNAPSGASGATTTTGAAGSTCSWQQNCPTTAPCCSEFGHCSSGVGCLNGCNVSEWPPESATPTSMERGGLLRPYPCLSIHKCESYTFADTSRIALNSSAYTGDATKYDFTLDKQDGTTSLIQDGELALTLTEAGGGTRLSTTRAVLYGNIQASIKTVGAPGVVTAFITMSGSKDEIDWEWTGTDRNEAQSNYFWEGELNDYKNGGTAETSSNRANNYIVYGFNWTPDQLQWTVAGKVVRTLTRSSTYDSASGRYEYPQTPSRIQMSVWPAGIAASAPGTVTWAGGMIDWSKAPFQARIQWISLQCYSGSNLSYVAGNTTSSSNSSSRLAKREIGEESSLWKRGGLVERADSINSYIWGVNNSAGQIQVTASSAATIINSVYSTGKNMIVKGSDTKGVTPTNKSGNALSNSALGSWWSKLPTAAKAGIIAGIVLVTLFLIVALCTCVARRKDSRKAKTYKLVGDAISLNKTSAAPVNSRTQASTASLASTMTKNNTSAYDQSNYAHPQAQRYDLAPPAPEWPTAQNDYHQQQGHSSPSYYSYPQQTASHGNYYDGSHTSQASQWPQKQQQQQHHQPPQQYYSTGAKY</sequence>
<dbReference type="PANTHER" id="PTHR10963">
    <property type="entry name" value="GLYCOSYL HYDROLASE-RELATED"/>
    <property type="match status" value="1"/>
</dbReference>
<gene>
    <name evidence="8" type="ORF">BZ3500_MVSOF-1268-A1-R1_CHR4-2G06873</name>
</gene>
<feature type="signal peptide" evidence="6">
    <location>
        <begin position="1"/>
        <end position="24"/>
    </location>
</feature>
<feature type="compositionally biased region" description="Low complexity" evidence="4">
    <location>
        <begin position="551"/>
        <end position="568"/>
    </location>
</feature>
<dbReference type="GO" id="GO:0031505">
    <property type="term" value="P:fungal-type cell wall organization"/>
    <property type="evidence" value="ECO:0007669"/>
    <property type="project" value="TreeGrafter"/>
</dbReference>
<evidence type="ECO:0000256" key="5">
    <source>
        <dbReference type="SAM" id="Phobius"/>
    </source>
</evidence>
<keyword evidence="5" id="KW-0472">Membrane</keyword>